<organism evidence="13">
    <name type="scientific">Aceria tosichella</name>
    <name type="common">wheat curl mite</name>
    <dbReference type="NCBI Taxonomy" id="561515"/>
    <lineage>
        <taxon>Eukaryota</taxon>
        <taxon>Metazoa</taxon>
        <taxon>Ecdysozoa</taxon>
        <taxon>Arthropoda</taxon>
        <taxon>Chelicerata</taxon>
        <taxon>Arachnida</taxon>
        <taxon>Acari</taxon>
        <taxon>Acariformes</taxon>
        <taxon>Trombidiformes</taxon>
        <taxon>Prostigmata</taxon>
        <taxon>Eupodina</taxon>
        <taxon>Eriophyoidea</taxon>
        <taxon>Eriophyidae</taxon>
        <taxon>Eriophyinae</taxon>
        <taxon>Aceriini</taxon>
        <taxon>Aceria</taxon>
    </lineage>
</organism>
<dbReference type="FunFam" id="3.40.50.300:FF:000849">
    <property type="entry name" value="ATP-dependent RNA helicase DBP5"/>
    <property type="match status" value="1"/>
</dbReference>
<evidence type="ECO:0000259" key="12">
    <source>
        <dbReference type="PROSITE" id="PS51195"/>
    </source>
</evidence>
<evidence type="ECO:0000256" key="2">
    <source>
        <dbReference type="ARBA" id="ARBA00022741"/>
    </source>
</evidence>
<feature type="domain" description="Helicase C-terminal" evidence="11">
    <location>
        <begin position="304"/>
        <end position="472"/>
    </location>
</feature>
<evidence type="ECO:0000256" key="1">
    <source>
        <dbReference type="ARBA" id="ARBA00012552"/>
    </source>
</evidence>
<dbReference type="PANTHER" id="PTHR47958">
    <property type="entry name" value="ATP-DEPENDENT RNA HELICASE DBP3"/>
    <property type="match status" value="1"/>
</dbReference>
<evidence type="ECO:0000256" key="6">
    <source>
        <dbReference type="ARBA" id="ARBA00022884"/>
    </source>
</evidence>
<feature type="domain" description="Helicase ATP-binding" evidence="10">
    <location>
        <begin position="124"/>
        <end position="293"/>
    </location>
</feature>
<dbReference type="SMART" id="SM00490">
    <property type="entry name" value="HELICc"/>
    <property type="match status" value="1"/>
</dbReference>
<dbReference type="CDD" id="cd17963">
    <property type="entry name" value="DEADc_DDX19_DDX25"/>
    <property type="match status" value="1"/>
</dbReference>
<reference evidence="13" key="1">
    <citation type="submission" date="2018-10" db="EMBL/GenBank/DDBJ databases">
        <title>Transcriptome assembly of Aceria tosichella (Wheat curl mite) Type 2.</title>
        <authorList>
            <person name="Scully E.D."/>
            <person name="Geib S.M."/>
            <person name="Palmer N.A."/>
            <person name="Gupta A.K."/>
            <person name="Sarath G."/>
            <person name="Tatineni S."/>
        </authorList>
    </citation>
    <scope>NUCLEOTIDE SEQUENCE</scope>
    <source>
        <strain evidence="13">LincolnNE</strain>
    </source>
</reference>
<dbReference type="CDD" id="cd18787">
    <property type="entry name" value="SF2_C_DEAD"/>
    <property type="match status" value="1"/>
</dbReference>
<evidence type="ECO:0000256" key="9">
    <source>
        <dbReference type="SAM" id="MobiDB-lite"/>
    </source>
</evidence>
<keyword evidence="6" id="KW-0694">RNA-binding</keyword>
<evidence type="ECO:0000256" key="3">
    <source>
        <dbReference type="ARBA" id="ARBA00022801"/>
    </source>
</evidence>
<dbReference type="GO" id="GO:0016787">
    <property type="term" value="F:hydrolase activity"/>
    <property type="evidence" value="ECO:0007669"/>
    <property type="project" value="UniProtKB-KW"/>
</dbReference>
<dbReference type="Pfam" id="PF00270">
    <property type="entry name" value="DEAD"/>
    <property type="match status" value="1"/>
</dbReference>
<gene>
    <name evidence="13" type="primary">DDX19A</name>
    <name evidence="13" type="ORF">g.20770</name>
</gene>
<dbReference type="SUPFAM" id="SSF52540">
    <property type="entry name" value="P-loop containing nucleoside triphosphate hydrolases"/>
    <property type="match status" value="1"/>
</dbReference>
<accession>A0A6G1S530</accession>
<dbReference type="PROSITE" id="PS51192">
    <property type="entry name" value="HELICASE_ATP_BIND_1"/>
    <property type="match status" value="1"/>
</dbReference>
<comment type="catalytic activity">
    <reaction evidence="7">
        <text>ATP + H2O = ADP + phosphate + H(+)</text>
        <dbReference type="Rhea" id="RHEA:13065"/>
        <dbReference type="ChEBI" id="CHEBI:15377"/>
        <dbReference type="ChEBI" id="CHEBI:15378"/>
        <dbReference type="ChEBI" id="CHEBI:30616"/>
        <dbReference type="ChEBI" id="CHEBI:43474"/>
        <dbReference type="ChEBI" id="CHEBI:456216"/>
        <dbReference type="EC" id="3.6.4.13"/>
    </reaction>
</comment>
<protein>
    <recommendedName>
        <fullName evidence="1">RNA helicase</fullName>
        <ecNumber evidence="1">3.6.4.13</ecNumber>
    </recommendedName>
</protein>
<evidence type="ECO:0000259" key="11">
    <source>
        <dbReference type="PROSITE" id="PS51194"/>
    </source>
</evidence>
<evidence type="ECO:0000256" key="4">
    <source>
        <dbReference type="ARBA" id="ARBA00022806"/>
    </source>
</evidence>
<evidence type="ECO:0000256" key="7">
    <source>
        <dbReference type="ARBA" id="ARBA00047984"/>
    </source>
</evidence>
<keyword evidence="3" id="KW-0378">Hydrolase</keyword>
<dbReference type="InterPro" id="IPR014014">
    <property type="entry name" value="RNA_helicase_DEAD_Q_motif"/>
</dbReference>
<evidence type="ECO:0000313" key="13">
    <source>
        <dbReference type="EMBL" id="MDE45331.1"/>
    </source>
</evidence>
<evidence type="ECO:0000256" key="5">
    <source>
        <dbReference type="ARBA" id="ARBA00022840"/>
    </source>
</evidence>
<name>A0A6G1S530_9ACAR</name>
<keyword evidence="5" id="KW-0067">ATP-binding</keyword>
<dbReference type="GO" id="GO:0005524">
    <property type="term" value="F:ATP binding"/>
    <property type="evidence" value="ECO:0007669"/>
    <property type="project" value="UniProtKB-KW"/>
</dbReference>
<evidence type="ECO:0000256" key="8">
    <source>
        <dbReference type="PROSITE-ProRule" id="PRU00552"/>
    </source>
</evidence>
<keyword evidence="4 13" id="KW-0347">Helicase</keyword>
<feature type="domain" description="DEAD-box RNA helicase Q" evidence="12">
    <location>
        <begin position="92"/>
        <end position="120"/>
    </location>
</feature>
<dbReference type="GO" id="GO:0003723">
    <property type="term" value="F:RNA binding"/>
    <property type="evidence" value="ECO:0007669"/>
    <property type="project" value="UniProtKB-KW"/>
</dbReference>
<dbReference type="InterPro" id="IPR001650">
    <property type="entry name" value="Helicase_C-like"/>
</dbReference>
<dbReference type="AlphaFoldDB" id="A0A6G1S530"/>
<keyword evidence="2" id="KW-0547">Nucleotide-binding</keyword>
<dbReference type="InterPro" id="IPR027417">
    <property type="entry name" value="P-loop_NTPase"/>
</dbReference>
<proteinExistence type="predicted"/>
<feature type="short sequence motif" description="Q motif" evidence="8">
    <location>
        <begin position="92"/>
        <end position="120"/>
    </location>
</feature>
<dbReference type="PROSITE" id="PS51194">
    <property type="entry name" value="HELICASE_CTER"/>
    <property type="match status" value="1"/>
</dbReference>
<dbReference type="InterPro" id="IPR014001">
    <property type="entry name" value="Helicase_ATP-bd"/>
</dbReference>
<dbReference type="Pfam" id="PF00271">
    <property type="entry name" value="Helicase_C"/>
    <property type="match status" value="1"/>
</dbReference>
<dbReference type="EC" id="3.6.4.13" evidence="1"/>
<feature type="region of interest" description="Disordered" evidence="9">
    <location>
        <begin position="1"/>
        <end position="51"/>
    </location>
</feature>
<evidence type="ECO:0000259" key="10">
    <source>
        <dbReference type="PROSITE" id="PS51192"/>
    </source>
</evidence>
<dbReference type="PROSITE" id="PS51195">
    <property type="entry name" value="Q_MOTIF"/>
    <property type="match status" value="1"/>
</dbReference>
<feature type="compositionally biased region" description="Low complexity" evidence="9">
    <location>
        <begin position="13"/>
        <end position="31"/>
    </location>
</feature>
<sequence>MTDVSQSGPEPAQPTVEQQTVQEQQPAQEQPKPADNQPVDAQPVNEQPVDEQPVTKADFSLMNKFIRSTLLNSTHDVEIIRSDPNNPLYSVKTFEELKLDETLLKGVYDMGFSKPSKIQETALPLLINERKNLIAQSQSGTGKTAAFLLASLSRVDVTQKYPQVIILSPTYELAVQTYEVARRMAKFNSEITFRLVTKGQPVSNHAWTETVLIGTPGRMVDSTLKYKNANMSKIKVYVLDEADVMIDTQGHKAQSMRMRRALPPDCQILLFSATYDDEIRRFASDIAPNAVEIHLKREEQSLANIQQFYIVTRTEEDKYRALANIFGTISIGQTFIFCQTKKSASYLTQKLSNDGHQVSMISGDLTVEQRTQALLDFKEGRQRVMISTNLMARGIDIDQVTVVVNYDLPVDKGRIDKETYLHRIGRTGRFGKDGLAINMISTLDEKRMIDELEVHFGQPIKELDPNNIEELEKLEQS</sequence>
<dbReference type="GO" id="GO:0003724">
    <property type="term" value="F:RNA helicase activity"/>
    <property type="evidence" value="ECO:0007669"/>
    <property type="project" value="UniProtKB-EC"/>
</dbReference>
<dbReference type="InterPro" id="IPR011545">
    <property type="entry name" value="DEAD/DEAH_box_helicase_dom"/>
</dbReference>
<dbReference type="Gene3D" id="3.40.50.300">
    <property type="entry name" value="P-loop containing nucleotide triphosphate hydrolases"/>
    <property type="match status" value="2"/>
</dbReference>
<dbReference type="SMART" id="SM00487">
    <property type="entry name" value="DEXDc"/>
    <property type="match status" value="1"/>
</dbReference>
<dbReference type="EMBL" id="GGYP01000560">
    <property type="protein sequence ID" value="MDE45331.1"/>
    <property type="molecule type" value="Transcribed_RNA"/>
</dbReference>